<sequence length="65" mass="7117">MVIEVWEVRFSLYLVSGWWLASSSLYIFASSLASSGTQSSSADPVILIAILLCIGSEILWYLSSV</sequence>
<dbReference type="EMBL" id="JAULSV010000001">
    <property type="protein sequence ID" value="KAK0656365.1"/>
    <property type="molecule type" value="Genomic_DNA"/>
</dbReference>
<name>A0AA39YQN9_9PEZI</name>
<keyword evidence="1" id="KW-0472">Membrane</keyword>
<accession>A0AA39YQN9</accession>
<keyword evidence="1" id="KW-1133">Transmembrane helix</keyword>
<protein>
    <submittedName>
        <fullName evidence="2">Uncharacterized protein</fullName>
    </submittedName>
</protein>
<feature type="transmembrane region" description="Helical" evidence="1">
    <location>
        <begin position="12"/>
        <end position="33"/>
    </location>
</feature>
<dbReference type="AlphaFoldDB" id="A0AA39YQN9"/>
<comment type="caution">
    <text evidence="2">The sequence shown here is derived from an EMBL/GenBank/DDBJ whole genome shotgun (WGS) entry which is preliminary data.</text>
</comment>
<evidence type="ECO:0000256" key="1">
    <source>
        <dbReference type="SAM" id="Phobius"/>
    </source>
</evidence>
<evidence type="ECO:0000313" key="2">
    <source>
        <dbReference type="EMBL" id="KAK0656365.1"/>
    </source>
</evidence>
<organism evidence="2 3">
    <name type="scientific">Cercophora newfieldiana</name>
    <dbReference type="NCBI Taxonomy" id="92897"/>
    <lineage>
        <taxon>Eukaryota</taxon>
        <taxon>Fungi</taxon>
        <taxon>Dikarya</taxon>
        <taxon>Ascomycota</taxon>
        <taxon>Pezizomycotina</taxon>
        <taxon>Sordariomycetes</taxon>
        <taxon>Sordariomycetidae</taxon>
        <taxon>Sordariales</taxon>
        <taxon>Lasiosphaeriaceae</taxon>
        <taxon>Cercophora</taxon>
    </lineage>
</organism>
<keyword evidence="1" id="KW-0812">Transmembrane</keyword>
<evidence type="ECO:0000313" key="3">
    <source>
        <dbReference type="Proteomes" id="UP001174936"/>
    </source>
</evidence>
<keyword evidence="3" id="KW-1185">Reference proteome</keyword>
<dbReference type="Proteomes" id="UP001174936">
    <property type="component" value="Unassembled WGS sequence"/>
</dbReference>
<proteinExistence type="predicted"/>
<reference evidence="2" key="1">
    <citation type="submission" date="2023-06" db="EMBL/GenBank/DDBJ databases">
        <title>Genome-scale phylogeny and comparative genomics of the fungal order Sordariales.</title>
        <authorList>
            <consortium name="Lawrence Berkeley National Laboratory"/>
            <person name="Hensen N."/>
            <person name="Bonometti L."/>
            <person name="Westerberg I."/>
            <person name="Brannstrom I.O."/>
            <person name="Guillou S."/>
            <person name="Cros-Aarteil S."/>
            <person name="Calhoun S."/>
            <person name="Haridas S."/>
            <person name="Kuo A."/>
            <person name="Mondo S."/>
            <person name="Pangilinan J."/>
            <person name="Riley R."/>
            <person name="Labutti K."/>
            <person name="Andreopoulos B."/>
            <person name="Lipzen A."/>
            <person name="Chen C."/>
            <person name="Yanf M."/>
            <person name="Daum C."/>
            <person name="Ng V."/>
            <person name="Clum A."/>
            <person name="Steindorff A."/>
            <person name="Ohm R."/>
            <person name="Martin F."/>
            <person name="Silar P."/>
            <person name="Natvig D."/>
            <person name="Lalanne C."/>
            <person name="Gautier V."/>
            <person name="Ament-Velasquez S.L."/>
            <person name="Kruys A."/>
            <person name="Hutchinson M.I."/>
            <person name="Powell A.J."/>
            <person name="Barry K."/>
            <person name="Miller A.N."/>
            <person name="Grigoriev I.V."/>
            <person name="Debuchy R."/>
            <person name="Gladieux P."/>
            <person name="Thoren M.H."/>
            <person name="Johannesson H."/>
        </authorList>
    </citation>
    <scope>NUCLEOTIDE SEQUENCE</scope>
    <source>
        <strain evidence="2">SMH2532-1</strain>
    </source>
</reference>
<gene>
    <name evidence="2" type="ORF">B0T16DRAFT_399167</name>
</gene>
<feature type="transmembrane region" description="Helical" evidence="1">
    <location>
        <begin position="45"/>
        <end position="63"/>
    </location>
</feature>